<evidence type="ECO:0000256" key="2">
    <source>
        <dbReference type="ARBA" id="ARBA00022598"/>
    </source>
</evidence>
<dbReference type="Pfam" id="PF00501">
    <property type="entry name" value="AMP-binding"/>
    <property type="match status" value="1"/>
</dbReference>
<proteinExistence type="inferred from homology"/>
<dbReference type="Gene3D" id="3.40.50.12780">
    <property type="entry name" value="N-terminal domain of ligase-like"/>
    <property type="match status" value="1"/>
</dbReference>
<dbReference type="RefSeq" id="WP_090104764.1">
    <property type="nucleotide sequence ID" value="NZ_FNIX01000027.1"/>
</dbReference>
<dbReference type="PANTHER" id="PTHR43201">
    <property type="entry name" value="ACYL-COA SYNTHETASE"/>
    <property type="match status" value="1"/>
</dbReference>
<evidence type="ECO:0000313" key="5">
    <source>
        <dbReference type="Proteomes" id="UP000199691"/>
    </source>
</evidence>
<dbReference type="PANTHER" id="PTHR43201:SF5">
    <property type="entry name" value="MEDIUM-CHAIN ACYL-COA LIGASE ACSF2, MITOCHONDRIAL"/>
    <property type="match status" value="1"/>
</dbReference>
<keyword evidence="2 4" id="KW-0436">Ligase</keyword>
<name>A0A1H0X0L1_9PSEU</name>
<keyword evidence="5" id="KW-1185">Reference proteome</keyword>
<evidence type="ECO:0000259" key="3">
    <source>
        <dbReference type="Pfam" id="PF00501"/>
    </source>
</evidence>
<dbReference type="InterPro" id="IPR045851">
    <property type="entry name" value="AMP-bd_C_sf"/>
</dbReference>
<evidence type="ECO:0000313" key="4">
    <source>
        <dbReference type="EMBL" id="SDP96410.1"/>
    </source>
</evidence>
<dbReference type="EMBL" id="FNIX01000027">
    <property type="protein sequence ID" value="SDP96410.1"/>
    <property type="molecule type" value="Genomic_DNA"/>
</dbReference>
<sequence length="559" mass="60278">MTTFAPTVLNVEQRAAVAADPTIGGGNLLASAIAASPAPDQPFLRTLKPLLNTRGEPQNEFSLLQLDELVQSWAVWYHDEKGVRPRDRVVVWIEDTFAYHVHFYALAQIGAIAVLINTKASREIAESLTGQTTPVGIFAGQSRMDVLADFAATLPSVRWTQVAEEQPFPPQAELTTEMKFRHHDEDPVTVLHSSGTTGLPKPTIHTHGSIVAGPKFRLVDFKEQPGSMTMTSLPQSHLGCIAYTVYAVLSGSQTTAGFDRPGEEMAAAVAELKPTTVMSFAHAYSEIPALDLAPGALDSVNVWVSIGDAVHEAHIKDILGRRSPDLPQSAFFDRLGTTELGWGVLLKVRTLDTERNDRCAGKPVGVAEVTILRPDGTYADDNEVGLLAAKGPAITPGYWDNHGLNYSSRLSGYWLTGDNGYRDSNGDHFLVDRTVDALVTPERTGYSVFMEEILLADVPDVVDCAVVAGRAGGDVVPVAVVVPQPGTDPNPDKMLRLANEELARAGHLTLGALELARTDEDFPVGVTGKVLKRNLREKYADLPAYTTSADPRSFAAVTA</sequence>
<dbReference type="OrthoDB" id="4495845at2"/>
<dbReference type="GO" id="GO:0006631">
    <property type="term" value="P:fatty acid metabolic process"/>
    <property type="evidence" value="ECO:0007669"/>
    <property type="project" value="TreeGrafter"/>
</dbReference>
<dbReference type="Gene3D" id="3.30.300.30">
    <property type="match status" value="1"/>
</dbReference>
<dbReference type="InterPro" id="IPR042099">
    <property type="entry name" value="ANL_N_sf"/>
</dbReference>
<evidence type="ECO:0000256" key="1">
    <source>
        <dbReference type="ARBA" id="ARBA00006432"/>
    </source>
</evidence>
<dbReference type="STRING" id="641025.SAMN05421507_12757"/>
<dbReference type="PROSITE" id="PS00455">
    <property type="entry name" value="AMP_BINDING"/>
    <property type="match status" value="1"/>
</dbReference>
<comment type="similarity">
    <text evidence="1">Belongs to the ATP-dependent AMP-binding enzyme family.</text>
</comment>
<dbReference type="AlphaFoldDB" id="A0A1H0X0L1"/>
<accession>A0A1H0X0L1</accession>
<dbReference type="Proteomes" id="UP000199691">
    <property type="component" value="Unassembled WGS sequence"/>
</dbReference>
<dbReference type="InterPro" id="IPR000873">
    <property type="entry name" value="AMP-dep_synth/lig_dom"/>
</dbReference>
<dbReference type="SUPFAM" id="SSF56801">
    <property type="entry name" value="Acetyl-CoA synthetase-like"/>
    <property type="match status" value="1"/>
</dbReference>
<gene>
    <name evidence="4" type="ORF">SAMN05421507_12757</name>
</gene>
<protein>
    <submittedName>
        <fullName evidence="4">Acyl-CoA synthetase (AMP-forming)/AMP-acid ligase II</fullName>
    </submittedName>
</protein>
<organism evidence="4 5">
    <name type="scientific">Lentzea jiangxiensis</name>
    <dbReference type="NCBI Taxonomy" id="641025"/>
    <lineage>
        <taxon>Bacteria</taxon>
        <taxon>Bacillati</taxon>
        <taxon>Actinomycetota</taxon>
        <taxon>Actinomycetes</taxon>
        <taxon>Pseudonocardiales</taxon>
        <taxon>Pseudonocardiaceae</taxon>
        <taxon>Lentzea</taxon>
    </lineage>
</organism>
<feature type="domain" description="AMP-dependent synthetase/ligase" evidence="3">
    <location>
        <begin position="58"/>
        <end position="399"/>
    </location>
</feature>
<reference evidence="5" key="1">
    <citation type="submission" date="2016-10" db="EMBL/GenBank/DDBJ databases">
        <authorList>
            <person name="Varghese N."/>
            <person name="Submissions S."/>
        </authorList>
    </citation>
    <scope>NUCLEOTIDE SEQUENCE [LARGE SCALE GENOMIC DNA]</scope>
    <source>
        <strain evidence="5">CGMCC 4.6609</strain>
    </source>
</reference>
<dbReference type="GO" id="GO:0031956">
    <property type="term" value="F:medium-chain fatty acid-CoA ligase activity"/>
    <property type="evidence" value="ECO:0007669"/>
    <property type="project" value="TreeGrafter"/>
</dbReference>
<dbReference type="InterPro" id="IPR020845">
    <property type="entry name" value="AMP-binding_CS"/>
</dbReference>